<reference evidence="3" key="1">
    <citation type="journal article" date="2013" name="Environ. Microbiol.">
        <title>Microbiota from the distal guts of lean and obese adolescents exhibit partial functional redundancy besides clear differences in community structure.</title>
        <authorList>
            <person name="Ferrer M."/>
            <person name="Ruiz A."/>
            <person name="Lanza F."/>
            <person name="Haange S.B."/>
            <person name="Oberbach A."/>
            <person name="Till H."/>
            <person name="Bargiela R."/>
            <person name="Campoy C."/>
            <person name="Segura M.T."/>
            <person name="Richter M."/>
            <person name="von Bergen M."/>
            <person name="Seifert J."/>
            <person name="Suarez A."/>
        </authorList>
    </citation>
    <scope>NUCLEOTIDE SEQUENCE</scope>
</reference>
<dbReference type="Pfam" id="PF22879">
    <property type="entry name" value="AIPR_N"/>
    <property type="match status" value="1"/>
</dbReference>
<gene>
    <name evidence="3" type="ORF">OBE_12022</name>
</gene>
<dbReference type="InterPro" id="IPR055101">
    <property type="entry name" value="AIPR_N"/>
</dbReference>
<dbReference type="InterPro" id="IPR018891">
    <property type="entry name" value="AIPR_C"/>
</dbReference>
<dbReference type="AlphaFoldDB" id="K1SLE4"/>
<evidence type="ECO:0000313" key="3">
    <source>
        <dbReference type="EMBL" id="EKC54565.1"/>
    </source>
</evidence>
<accession>K1SLE4</accession>
<protein>
    <submittedName>
        <fullName evidence="3">Uncharacterized protein</fullName>
    </submittedName>
</protein>
<dbReference type="Pfam" id="PF10592">
    <property type="entry name" value="AIPR"/>
    <property type="match status" value="1"/>
</dbReference>
<proteinExistence type="predicted"/>
<feature type="domain" description="Abortive infection phage resistance protein N-terminal" evidence="2">
    <location>
        <begin position="2"/>
        <end position="103"/>
    </location>
</feature>
<name>K1SLE4_9ZZZZ</name>
<dbReference type="EMBL" id="AJWZ01008269">
    <property type="protein sequence ID" value="EKC54565.1"/>
    <property type="molecule type" value="Genomic_DNA"/>
</dbReference>
<evidence type="ECO:0000259" key="2">
    <source>
        <dbReference type="Pfam" id="PF22879"/>
    </source>
</evidence>
<feature type="non-terminal residue" evidence="3">
    <location>
        <position position="1"/>
    </location>
</feature>
<feature type="domain" description="Abortive phage infection protein C-terminal" evidence="1">
    <location>
        <begin position="162"/>
        <end position="414"/>
    </location>
</feature>
<organism evidence="3">
    <name type="scientific">human gut metagenome</name>
    <dbReference type="NCBI Taxonomy" id="408170"/>
    <lineage>
        <taxon>unclassified sequences</taxon>
        <taxon>metagenomes</taxon>
        <taxon>organismal metagenomes</taxon>
    </lineage>
</organism>
<comment type="caution">
    <text evidence="3">The sequence shown here is derived from an EMBL/GenBank/DDBJ whole genome shotgun (WGS) entry which is preliminary data.</text>
</comment>
<sequence>NVFIATPMTYDEDETLIATDANRYIGMAAAFLDNAEYIVENAEESAPGYGFATDVIGMYSDVRKYKIYLISDKIKSKTLTQLDNIQARGKDVECHVWDISRIFELTTSSMGREEIVIRFADFGIKGLPCLLASETPDYKAYLCNIPGMVLAILYNKYGGRLLEGNVRSFLQVRGKVNKGIRYTILNEPEMFFAYNNGIAATAYDMKVESIEGISYITEITSLQIVNGGQTTASLATALVKDKKDHSEENIRKIHIPMKLSLVLPEKSDKLIGNIARYANSQNKVSDADLWSNHPYHIRMEDFSRRIIAPATNGRQYGTYWYYERANGQYAQETYKSTPKEKARFLEHHPKNQKITKTEFAKYMHVYQQRPDIASMGGQKAFVKFADQVSTAWDKDNTTFNEEYFKNAVSIALLF</sequence>
<evidence type="ECO:0000259" key="1">
    <source>
        <dbReference type="Pfam" id="PF10592"/>
    </source>
</evidence>